<keyword evidence="6" id="KW-0812">Transmembrane</keyword>
<keyword evidence="6" id="KW-1133">Transmembrane helix</keyword>
<dbReference type="InterPro" id="IPR055342">
    <property type="entry name" value="MreC_beta-barrel_core"/>
</dbReference>
<dbReference type="InterPro" id="IPR042175">
    <property type="entry name" value="Cell/Rod_MreC_2"/>
</dbReference>
<keyword evidence="6" id="KW-0472">Membrane</keyword>
<dbReference type="OrthoDB" id="8478127at2"/>
<dbReference type="Pfam" id="PF04085">
    <property type="entry name" value="MreC"/>
    <property type="match status" value="1"/>
</dbReference>
<evidence type="ECO:0000256" key="5">
    <source>
        <dbReference type="SAM" id="MobiDB-lite"/>
    </source>
</evidence>
<evidence type="ECO:0000256" key="3">
    <source>
        <dbReference type="ARBA" id="ARBA00022960"/>
    </source>
</evidence>
<keyword evidence="3" id="KW-0133">Cell shape</keyword>
<dbReference type="NCBIfam" id="NF010512">
    <property type="entry name" value="PRK13922.12-1"/>
    <property type="match status" value="1"/>
</dbReference>
<feature type="transmembrane region" description="Helical" evidence="6">
    <location>
        <begin position="15"/>
        <end position="33"/>
    </location>
</feature>
<dbReference type="InterPro" id="IPR042177">
    <property type="entry name" value="Cell/Rod_1"/>
</dbReference>
<feature type="region of interest" description="Disordered" evidence="5">
    <location>
        <begin position="271"/>
        <end position="378"/>
    </location>
</feature>
<reference evidence="8 9" key="1">
    <citation type="submission" date="2016-03" db="EMBL/GenBank/DDBJ databases">
        <title>Acetic acid bacteria sequencing.</title>
        <authorList>
            <person name="Brandt J."/>
            <person name="Jakob F."/>
            <person name="Vogel R.F."/>
        </authorList>
    </citation>
    <scope>NUCLEOTIDE SEQUENCE [LARGE SCALE GENOMIC DNA]</scope>
    <source>
        <strain evidence="8 9">TMW2.1153</strain>
    </source>
</reference>
<keyword evidence="9" id="KW-1185">Reference proteome</keyword>
<dbReference type="EMBL" id="CP014692">
    <property type="protein sequence ID" value="AQS85088.1"/>
    <property type="molecule type" value="Genomic_DNA"/>
</dbReference>
<evidence type="ECO:0000259" key="7">
    <source>
        <dbReference type="Pfam" id="PF04085"/>
    </source>
</evidence>
<evidence type="ECO:0000256" key="2">
    <source>
        <dbReference type="ARBA" id="ARBA00013855"/>
    </source>
</evidence>
<feature type="compositionally biased region" description="Basic and acidic residues" evidence="5">
    <location>
        <begin position="287"/>
        <end position="298"/>
    </location>
</feature>
<organism evidence="8 9">
    <name type="scientific">Acetobacter aceti</name>
    <dbReference type="NCBI Taxonomy" id="435"/>
    <lineage>
        <taxon>Bacteria</taxon>
        <taxon>Pseudomonadati</taxon>
        <taxon>Pseudomonadota</taxon>
        <taxon>Alphaproteobacteria</taxon>
        <taxon>Acetobacterales</taxon>
        <taxon>Acetobacteraceae</taxon>
        <taxon>Acetobacter</taxon>
        <taxon>Acetobacter subgen. Acetobacter</taxon>
    </lineage>
</organism>
<dbReference type="PANTHER" id="PTHR34138:SF1">
    <property type="entry name" value="CELL SHAPE-DETERMINING PROTEIN MREC"/>
    <property type="match status" value="1"/>
</dbReference>
<dbReference type="AlphaFoldDB" id="A0A1U9KH57"/>
<name>A0A1U9KH57_ACEAC</name>
<evidence type="ECO:0000313" key="9">
    <source>
        <dbReference type="Proteomes" id="UP000188937"/>
    </source>
</evidence>
<feature type="domain" description="Rod shape-determining protein MreC beta-barrel core" evidence="7">
    <location>
        <begin position="131"/>
        <end position="265"/>
    </location>
</feature>
<evidence type="ECO:0000256" key="1">
    <source>
        <dbReference type="ARBA" id="ARBA00009369"/>
    </source>
</evidence>
<accession>A0A1U9KH57</accession>
<dbReference type="KEGG" id="aace:A0U92_10210"/>
<feature type="compositionally biased region" description="Polar residues" evidence="5">
    <location>
        <begin position="312"/>
        <end position="324"/>
    </location>
</feature>
<protein>
    <recommendedName>
        <fullName evidence="2">Cell shape-determining protein MreC</fullName>
    </recommendedName>
    <alternativeName>
        <fullName evidence="4">Cell shape protein MreC</fullName>
    </alternativeName>
</protein>
<feature type="compositionally biased region" description="Basic and acidic residues" evidence="5">
    <location>
        <begin position="325"/>
        <end position="342"/>
    </location>
</feature>
<dbReference type="PANTHER" id="PTHR34138">
    <property type="entry name" value="CELL SHAPE-DETERMINING PROTEIN MREC"/>
    <property type="match status" value="1"/>
</dbReference>
<proteinExistence type="inferred from homology"/>
<dbReference type="Gene3D" id="2.40.10.340">
    <property type="entry name" value="Rod shape-determining protein MreC, domain 1"/>
    <property type="match status" value="1"/>
</dbReference>
<sequence length="378" mass="40130">MIPVSIQIRQALDRLWLPAMLLLSIAIMLLGWANQRVTVAARMATADVLSPLWSLVALPGHEVSEAVSELHSIGHLARENAQLRSENETLRGWYDVAVSLTQENATLKENLHWMPDPLPSFVTGRVVGDIGGLYSHAVLINAGPANGVRVGDVALAADGFAGRVTETGVHSARILLINDVASRIPVLLESSHGTAIMAGDNTSTPRLIFYAQDNHPVEGERVVTSGQADLLPTGIPVGTVHYIHAGTPVVSPYARLNHLSIVRVFNFETGTIESPDAPGRVPVTSERGIRSDGKKENPLDGMTLGGVVESATGRSTGGSAPQHQDTPDNDKPASSHTVEDHPQNQNEDDNSPGDHPPAQKSGSITPRSSFSLPPAGRG</sequence>
<comment type="similarity">
    <text evidence="1">Belongs to the MreC family.</text>
</comment>
<evidence type="ECO:0000313" key="8">
    <source>
        <dbReference type="EMBL" id="AQS85088.1"/>
    </source>
</evidence>
<dbReference type="RefSeq" id="WP_077813133.1">
    <property type="nucleotide sequence ID" value="NZ_CP014692.1"/>
</dbReference>
<dbReference type="GO" id="GO:0008360">
    <property type="term" value="P:regulation of cell shape"/>
    <property type="evidence" value="ECO:0007669"/>
    <property type="project" value="UniProtKB-KW"/>
</dbReference>
<feature type="compositionally biased region" description="Polar residues" evidence="5">
    <location>
        <begin position="360"/>
        <end position="371"/>
    </location>
</feature>
<dbReference type="Gene3D" id="2.40.10.350">
    <property type="entry name" value="Rod shape-determining protein MreC, domain 2"/>
    <property type="match status" value="1"/>
</dbReference>
<gene>
    <name evidence="8" type="ORF">A0U92_10210</name>
</gene>
<dbReference type="Proteomes" id="UP000188937">
    <property type="component" value="Chromosome"/>
</dbReference>
<evidence type="ECO:0000256" key="6">
    <source>
        <dbReference type="SAM" id="Phobius"/>
    </source>
</evidence>
<dbReference type="GO" id="GO:0005886">
    <property type="term" value="C:plasma membrane"/>
    <property type="evidence" value="ECO:0007669"/>
    <property type="project" value="TreeGrafter"/>
</dbReference>
<evidence type="ECO:0000256" key="4">
    <source>
        <dbReference type="ARBA" id="ARBA00032089"/>
    </source>
</evidence>
<dbReference type="InterPro" id="IPR007221">
    <property type="entry name" value="MreC"/>
</dbReference>
<dbReference type="STRING" id="435.A0U92_10210"/>